<feature type="region of interest" description="Disordered" evidence="7">
    <location>
        <begin position="254"/>
        <end position="689"/>
    </location>
</feature>
<dbReference type="SMART" id="SM00363">
    <property type="entry name" value="S4"/>
    <property type="match status" value="1"/>
</dbReference>
<evidence type="ECO:0000256" key="7">
    <source>
        <dbReference type="SAM" id="MobiDB-lite"/>
    </source>
</evidence>
<dbReference type="InterPro" id="IPR036986">
    <property type="entry name" value="S4_RNA-bd_sf"/>
</dbReference>
<feature type="compositionally biased region" description="Basic and acidic residues" evidence="7">
    <location>
        <begin position="479"/>
        <end position="491"/>
    </location>
</feature>
<gene>
    <name evidence="9" type="ORF">EDD54_3400</name>
</gene>
<dbReference type="Gene3D" id="3.10.290.10">
    <property type="entry name" value="RNA-binding S4 domain"/>
    <property type="match status" value="1"/>
</dbReference>
<keyword evidence="10" id="KW-1185">Reference proteome</keyword>
<dbReference type="GO" id="GO:0003723">
    <property type="term" value="F:RNA binding"/>
    <property type="evidence" value="ECO:0007669"/>
    <property type="project" value="UniProtKB-KW"/>
</dbReference>
<feature type="compositionally biased region" description="Basic and acidic residues" evidence="7">
    <location>
        <begin position="419"/>
        <end position="434"/>
    </location>
</feature>
<feature type="compositionally biased region" description="Basic and acidic residues" evidence="7">
    <location>
        <begin position="523"/>
        <end position="559"/>
    </location>
</feature>
<dbReference type="InterPro" id="IPR002942">
    <property type="entry name" value="S4_RNA-bd"/>
</dbReference>
<dbReference type="PROSITE" id="PS01149">
    <property type="entry name" value="PSI_RSU"/>
    <property type="match status" value="1"/>
</dbReference>
<dbReference type="RefSeq" id="WP_126538383.1">
    <property type="nucleotide sequence ID" value="NZ_BSPM01000009.1"/>
</dbReference>
<protein>
    <recommendedName>
        <fullName evidence="6">Pseudouridine synthase</fullName>
        <ecNumber evidence="6">5.4.99.-</ecNumber>
    </recommendedName>
</protein>
<evidence type="ECO:0000259" key="8">
    <source>
        <dbReference type="SMART" id="SM00363"/>
    </source>
</evidence>
<dbReference type="Proteomes" id="UP000294547">
    <property type="component" value="Unassembled WGS sequence"/>
</dbReference>
<comment type="caution">
    <text evidence="9">The sequence shown here is derived from an EMBL/GenBank/DDBJ whole genome shotgun (WGS) entry which is preliminary data.</text>
</comment>
<dbReference type="NCBIfam" id="TIGR00093">
    <property type="entry name" value="pseudouridine synthase"/>
    <property type="match status" value="1"/>
</dbReference>
<dbReference type="GO" id="GO:0120159">
    <property type="term" value="F:rRNA pseudouridine synthase activity"/>
    <property type="evidence" value="ECO:0007669"/>
    <property type="project" value="UniProtKB-ARBA"/>
</dbReference>
<organism evidence="9 10">
    <name type="scientific">Oharaeibacter diazotrophicus</name>
    <dbReference type="NCBI Taxonomy" id="1920512"/>
    <lineage>
        <taxon>Bacteria</taxon>
        <taxon>Pseudomonadati</taxon>
        <taxon>Pseudomonadota</taxon>
        <taxon>Alphaproteobacteria</taxon>
        <taxon>Hyphomicrobiales</taxon>
        <taxon>Pleomorphomonadaceae</taxon>
        <taxon>Oharaeibacter</taxon>
    </lineage>
</organism>
<proteinExistence type="inferred from homology"/>
<feature type="compositionally biased region" description="Basic and acidic residues" evidence="7">
    <location>
        <begin position="389"/>
        <end position="410"/>
    </location>
</feature>
<dbReference type="GO" id="GO:0000455">
    <property type="term" value="P:enzyme-directed rRNA pseudouridine synthesis"/>
    <property type="evidence" value="ECO:0007669"/>
    <property type="project" value="UniProtKB-ARBA"/>
</dbReference>
<evidence type="ECO:0000256" key="4">
    <source>
        <dbReference type="ARBA" id="ARBA00023235"/>
    </source>
</evidence>
<evidence type="ECO:0000256" key="6">
    <source>
        <dbReference type="RuleBase" id="RU003887"/>
    </source>
</evidence>
<dbReference type="Gene3D" id="3.30.70.580">
    <property type="entry name" value="Pseudouridine synthase I, catalytic domain, N-terminal subdomain"/>
    <property type="match status" value="1"/>
</dbReference>
<dbReference type="AlphaFoldDB" id="A0A4V6PVE9"/>
<feature type="compositionally biased region" description="Basic and acidic residues" evidence="7">
    <location>
        <begin position="300"/>
        <end position="345"/>
    </location>
</feature>
<feature type="compositionally biased region" description="Gly residues" evidence="7">
    <location>
        <begin position="670"/>
        <end position="680"/>
    </location>
</feature>
<comment type="similarity">
    <text evidence="2 6">Belongs to the pseudouridine synthase RsuA family.</text>
</comment>
<keyword evidence="3 5" id="KW-0694">RNA-binding</keyword>
<dbReference type="InterPro" id="IPR000748">
    <property type="entry name" value="PsdUridine_synth_RsuA/RluB/E/F"/>
</dbReference>
<evidence type="ECO:0000256" key="1">
    <source>
        <dbReference type="ARBA" id="ARBA00000073"/>
    </source>
</evidence>
<name>A0A4V6PVE9_9HYPH</name>
<sequence length="689" mass="73964">MKTPKNSTPSAAEPERVAKVIARAGVSSRREAEAMIAEGRVALNGVVLDTPAVTVKPGDVVTVDGQPLPERERTRLWMFHKPRGLVTTTHDPEGRRTVFDVLPDDLPRVMTVGRLDINTEGLLLLTNDGGLSRVLELPATGWLRRYRVRAHGAVEQADLDALRDGVAIDGILYGAVEATLDSRKGDNVWLTVGLREGKNREVKNILAHLGLEVNRLIRLSFGPFQLGDLAEGAVEEVPRRVLKEQLGERLAGEAGADFRLREGERQPERQRGLGIAEQSAPRDDDERPPEAKGKVARAPRRPDAARSRHRHEADIEHNADTRQGRGGESRQGRGAERAPGRDKPHGRPAPRPVEAGAPKRRAAEERREPAPPPNAGRSRLGAAKPEALTPDRPKRLDRAKRESEAAEAPRAHKTGRAFEVARKPKPETAERTEAPRGALKSRGSLSHGGGPDAPSRARGSRSHGATAERDGGRAAPRPVADERPRGRRAEPDSGGFRPRTDAIGGDEFERREARTGGPAGKRPVRDDDRRPRRPGGEESRFRRTGGDEPRAGGRSDKPTRGAAPAGEERRARAPRPSAVEGGPKSAGPKGTGLKTADRGEARGPRAAESRDDRPRGERAGAERSRAERPRSERPRADGPASGGGKPRAGKPGGGKPASGSPKPAGPKPAGPGGRPGGGKPRGPHADRRR</sequence>
<accession>A0A4V6PVE9</accession>
<dbReference type="FunFam" id="3.10.290.10:FF:000003">
    <property type="entry name" value="Pseudouridine synthase"/>
    <property type="match status" value="1"/>
</dbReference>
<dbReference type="InterPro" id="IPR020094">
    <property type="entry name" value="TruA/RsuA/RluB/E/F_N"/>
</dbReference>
<dbReference type="PANTHER" id="PTHR47683">
    <property type="entry name" value="PSEUDOURIDINE SYNTHASE FAMILY PROTEIN-RELATED"/>
    <property type="match status" value="1"/>
</dbReference>
<dbReference type="PANTHER" id="PTHR47683:SF3">
    <property type="entry name" value="RIBOSOMAL LARGE SUBUNIT PSEUDOURIDINE SYNTHASE B"/>
    <property type="match status" value="1"/>
</dbReference>
<feature type="domain" description="RNA-binding S4" evidence="8">
    <location>
        <begin position="15"/>
        <end position="74"/>
    </location>
</feature>
<reference evidence="9 10" key="1">
    <citation type="submission" date="2019-03" db="EMBL/GenBank/DDBJ databases">
        <title>Genomic Encyclopedia of Type Strains, Phase IV (KMG-IV): sequencing the most valuable type-strain genomes for metagenomic binning, comparative biology and taxonomic classification.</title>
        <authorList>
            <person name="Goeker M."/>
        </authorList>
    </citation>
    <scope>NUCLEOTIDE SEQUENCE [LARGE SCALE GENOMIC DNA]</scope>
    <source>
        <strain evidence="9 10">DSM 102969</strain>
    </source>
</reference>
<dbReference type="EC" id="5.4.99.-" evidence="6"/>
<dbReference type="PROSITE" id="PS50889">
    <property type="entry name" value="S4"/>
    <property type="match status" value="1"/>
</dbReference>
<feature type="compositionally biased region" description="Basic and acidic residues" evidence="7">
    <location>
        <begin position="280"/>
        <end position="293"/>
    </location>
</feature>
<evidence type="ECO:0000313" key="9">
    <source>
        <dbReference type="EMBL" id="TDP83438.1"/>
    </source>
</evidence>
<dbReference type="InterPro" id="IPR020103">
    <property type="entry name" value="PsdUridine_synth_cat_dom_sf"/>
</dbReference>
<feature type="compositionally biased region" description="Gly residues" evidence="7">
    <location>
        <begin position="640"/>
        <end position="656"/>
    </location>
</feature>
<evidence type="ECO:0000256" key="5">
    <source>
        <dbReference type="PROSITE-ProRule" id="PRU00182"/>
    </source>
</evidence>
<dbReference type="InterPro" id="IPR018496">
    <property type="entry name" value="PsdUridine_synth_RsuA/RluB_CS"/>
</dbReference>
<dbReference type="CDD" id="cd00165">
    <property type="entry name" value="S4"/>
    <property type="match status" value="1"/>
</dbReference>
<evidence type="ECO:0000256" key="2">
    <source>
        <dbReference type="ARBA" id="ARBA00008348"/>
    </source>
</evidence>
<feature type="compositionally biased region" description="Basic and acidic residues" evidence="7">
    <location>
        <begin position="254"/>
        <end position="271"/>
    </location>
</feature>
<dbReference type="InterPro" id="IPR050343">
    <property type="entry name" value="RsuA_PseudoU_synthase"/>
</dbReference>
<dbReference type="Pfam" id="PF00849">
    <property type="entry name" value="PseudoU_synth_2"/>
    <property type="match status" value="1"/>
</dbReference>
<dbReference type="Gene3D" id="3.30.70.1560">
    <property type="entry name" value="Alpha-L RNA-binding motif"/>
    <property type="match status" value="1"/>
</dbReference>
<comment type="catalytic activity">
    <reaction evidence="1">
        <text>a uridine in RNA = a pseudouridine in RNA</text>
        <dbReference type="Rhea" id="RHEA:48348"/>
        <dbReference type="Rhea" id="RHEA-COMP:12068"/>
        <dbReference type="Rhea" id="RHEA-COMP:12069"/>
        <dbReference type="ChEBI" id="CHEBI:65314"/>
        <dbReference type="ChEBI" id="CHEBI:65315"/>
    </reaction>
</comment>
<dbReference type="SUPFAM" id="SSF55174">
    <property type="entry name" value="Alpha-L RNA-binding motif"/>
    <property type="match status" value="1"/>
</dbReference>
<dbReference type="InterPro" id="IPR042092">
    <property type="entry name" value="PsdUridine_s_RsuA/RluB/E/F_cat"/>
</dbReference>
<keyword evidence="4 6" id="KW-0413">Isomerase</keyword>
<dbReference type="SUPFAM" id="SSF55120">
    <property type="entry name" value="Pseudouridine synthase"/>
    <property type="match status" value="1"/>
</dbReference>
<dbReference type="Pfam" id="PF01479">
    <property type="entry name" value="S4"/>
    <property type="match status" value="1"/>
</dbReference>
<dbReference type="OrthoDB" id="9807213at2"/>
<dbReference type="InterPro" id="IPR006145">
    <property type="entry name" value="PsdUridine_synth_RsuA/RluA"/>
</dbReference>
<evidence type="ECO:0000313" key="10">
    <source>
        <dbReference type="Proteomes" id="UP000294547"/>
    </source>
</evidence>
<dbReference type="EMBL" id="SNXY01000009">
    <property type="protein sequence ID" value="TDP83438.1"/>
    <property type="molecule type" value="Genomic_DNA"/>
</dbReference>
<evidence type="ECO:0000256" key="3">
    <source>
        <dbReference type="ARBA" id="ARBA00022884"/>
    </source>
</evidence>
<feature type="compositionally biased region" description="Basic and acidic residues" evidence="7">
    <location>
        <begin position="595"/>
        <end position="636"/>
    </location>
</feature>